<keyword evidence="9" id="KW-1185">Reference proteome</keyword>
<evidence type="ECO:0000256" key="2">
    <source>
        <dbReference type="ARBA" id="ARBA00022491"/>
    </source>
</evidence>
<evidence type="ECO:0000256" key="7">
    <source>
        <dbReference type="PIRSR" id="PIRSR602481-1"/>
    </source>
</evidence>
<feature type="binding site" evidence="7">
    <location>
        <position position="121"/>
    </location>
    <ligand>
        <name>Zn(2+)</name>
        <dbReference type="ChEBI" id="CHEBI:29105"/>
    </ligand>
</feature>
<dbReference type="InterPro" id="IPR043135">
    <property type="entry name" value="Fur_C"/>
</dbReference>
<dbReference type="InterPro" id="IPR036390">
    <property type="entry name" value="WH_DNA-bd_sf"/>
</dbReference>
<dbReference type="InterPro" id="IPR036388">
    <property type="entry name" value="WH-like_DNA-bd_sf"/>
</dbReference>
<evidence type="ECO:0000256" key="1">
    <source>
        <dbReference type="ARBA" id="ARBA00007957"/>
    </source>
</evidence>
<accession>V5C3A3</accession>
<dbReference type="PANTHER" id="PTHR33202:SF6">
    <property type="entry name" value="ZINC UPTAKE REGULATION PROTEIN"/>
    <property type="match status" value="1"/>
</dbReference>
<dbReference type="PATRIC" id="fig|1116472.3.peg.2963"/>
<sequence>MDVISVKSDISDCGYPYGHDHSQCVHEAMLAAEQLCQQRGVPLTPIRQQVLALIWDSHKAVKAYELLDRLKFHQATAKPITVYRALDFLIEQGLIHRIESLNAFIGCRCPAFQHEQLLLICQQCNEVEERPASQVMQSLSQEINAANFIVHSKAIEIHGICQKCAALGLK</sequence>
<dbReference type="EMBL" id="AYLO01000105">
    <property type="protein sequence ID" value="ESS71298.1"/>
    <property type="molecule type" value="Genomic_DNA"/>
</dbReference>
<dbReference type="Pfam" id="PF01475">
    <property type="entry name" value="FUR"/>
    <property type="match status" value="1"/>
</dbReference>
<protein>
    <submittedName>
        <fullName evidence="8">Zinc uptake regulation protein Zur</fullName>
    </submittedName>
</protein>
<name>V5C3A3_9GAMM</name>
<keyword evidence="4" id="KW-0805">Transcription regulation</keyword>
<organism evidence="8 9">
    <name type="scientific">Methyloglobulus morosus KoM1</name>
    <dbReference type="NCBI Taxonomy" id="1116472"/>
    <lineage>
        <taxon>Bacteria</taxon>
        <taxon>Pseudomonadati</taxon>
        <taxon>Pseudomonadota</taxon>
        <taxon>Gammaproteobacteria</taxon>
        <taxon>Methylococcales</taxon>
        <taxon>Methylococcaceae</taxon>
        <taxon>Methyloglobulus</taxon>
    </lineage>
</organism>
<dbReference type="PANTHER" id="PTHR33202">
    <property type="entry name" value="ZINC UPTAKE REGULATION PROTEIN"/>
    <property type="match status" value="1"/>
</dbReference>
<comment type="caution">
    <text evidence="8">The sequence shown here is derived from an EMBL/GenBank/DDBJ whole genome shotgun (WGS) entry which is preliminary data.</text>
</comment>
<feature type="binding site" evidence="7">
    <location>
        <position position="161"/>
    </location>
    <ligand>
        <name>Zn(2+)</name>
        <dbReference type="ChEBI" id="CHEBI:29105"/>
    </ligand>
</feature>
<dbReference type="OrthoDB" id="9801127at2"/>
<dbReference type="Gene3D" id="3.30.1490.190">
    <property type="match status" value="1"/>
</dbReference>
<keyword evidence="3 7" id="KW-0862">Zinc</keyword>
<dbReference type="GO" id="GO:0045892">
    <property type="term" value="P:negative regulation of DNA-templated transcription"/>
    <property type="evidence" value="ECO:0007669"/>
    <property type="project" value="TreeGrafter"/>
</dbReference>
<dbReference type="InterPro" id="IPR002481">
    <property type="entry name" value="FUR"/>
</dbReference>
<keyword evidence="7" id="KW-0479">Metal-binding</keyword>
<evidence type="ECO:0000256" key="3">
    <source>
        <dbReference type="ARBA" id="ARBA00022833"/>
    </source>
</evidence>
<evidence type="ECO:0000313" key="8">
    <source>
        <dbReference type="EMBL" id="ESS71298.1"/>
    </source>
</evidence>
<keyword evidence="6" id="KW-0804">Transcription</keyword>
<dbReference type="GO" id="GO:0008270">
    <property type="term" value="F:zinc ion binding"/>
    <property type="evidence" value="ECO:0007669"/>
    <property type="project" value="TreeGrafter"/>
</dbReference>
<evidence type="ECO:0000256" key="4">
    <source>
        <dbReference type="ARBA" id="ARBA00023015"/>
    </source>
</evidence>
<keyword evidence="2" id="KW-0678">Repressor</keyword>
<dbReference type="GO" id="GO:0000976">
    <property type="term" value="F:transcription cis-regulatory region binding"/>
    <property type="evidence" value="ECO:0007669"/>
    <property type="project" value="TreeGrafter"/>
</dbReference>
<evidence type="ECO:0000256" key="6">
    <source>
        <dbReference type="ARBA" id="ARBA00023163"/>
    </source>
</evidence>
<comment type="similarity">
    <text evidence="1">Belongs to the Fur family.</text>
</comment>
<gene>
    <name evidence="8" type="primary">zur</name>
    <name evidence="8" type="ORF">MGMO_111c00180</name>
</gene>
<proteinExistence type="inferred from homology"/>
<dbReference type="GO" id="GO:0003700">
    <property type="term" value="F:DNA-binding transcription factor activity"/>
    <property type="evidence" value="ECO:0007669"/>
    <property type="project" value="InterPro"/>
</dbReference>
<dbReference type="eggNOG" id="COG0735">
    <property type="taxonomic scope" value="Bacteria"/>
</dbReference>
<dbReference type="SUPFAM" id="SSF46785">
    <property type="entry name" value="Winged helix' DNA-binding domain"/>
    <property type="match status" value="1"/>
</dbReference>
<dbReference type="GO" id="GO:1900376">
    <property type="term" value="P:regulation of secondary metabolite biosynthetic process"/>
    <property type="evidence" value="ECO:0007669"/>
    <property type="project" value="TreeGrafter"/>
</dbReference>
<dbReference type="Gene3D" id="1.10.10.10">
    <property type="entry name" value="Winged helix-like DNA-binding domain superfamily/Winged helix DNA-binding domain"/>
    <property type="match status" value="1"/>
</dbReference>
<reference evidence="8 9" key="1">
    <citation type="journal article" date="2013" name="Genome Announc.">
        <title>Draft Genome Sequence of the Methanotrophic Gammaproteobacterium Methyloglobulus morosus DSM 22980 Strain KoM1.</title>
        <authorList>
            <person name="Poehlein A."/>
            <person name="Deutzmann J.S."/>
            <person name="Daniel R."/>
            <person name="Simeonova D.D."/>
        </authorList>
    </citation>
    <scope>NUCLEOTIDE SEQUENCE [LARGE SCALE GENOMIC DNA]</scope>
    <source>
        <strain evidence="8 9">KoM1</strain>
    </source>
</reference>
<evidence type="ECO:0000256" key="5">
    <source>
        <dbReference type="ARBA" id="ARBA00023125"/>
    </source>
</evidence>
<dbReference type="AlphaFoldDB" id="V5C3A3"/>
<dbReference type="GO" id="GO:0005829">
    <property type="term" value="C:cytosol"/>
    <property type="evidence" value="ECO:0007669"/>
    <property type="project" value="TreeGrafter"/>
</dbReference>
<feature type="binding site" evidence="7">
    <location>
        <position position="164"/>
    </location>
    <ligand>
        <name>Zn(2+)</name>
        <dbReference type="ChEBI" id="CHEBI:29105"/>
    </ligand>
</feature>
<feature type="binding site" evidence="7">
    <location>
        <position position="124"/>
    </location>
    <ligand>
        <name>Zn(2+)</name>
        <dbReference type="ChEBI" id="CHEBI:29105"/>
    </ligand>
</feature>
<evidence type="ECO:0000313" key="9">
    <source>
        <dbReference type="Proteomes" id="UP000017842"/>
    </source>
</evidence>
<dbReference type="Proteomes" id="UP000017842">
    <property type="component" value="Unassembled WGS sequence"/>
</dbReference>
<keyword evidence="5" id="KW-0238">DNA-binding</keyword>
<comment type="cofactor">
    <cofactor evidence="7">
        <name>Zn(2+)</name>
        <dbReference type="ChEBI" id="CHEBI:29105"/>
    </cofactor>
    <text evidence="7">Binds 1 zinc ion per subunit.</text>
</comment>
<dbReference type="RefSeq" id="WP_023495639.1">
    <property type="nucleotide sequence ID" value="NZ_AYLO01000105.1"/>
</dbReference>
<dbReference type="STRING" id="1116472.MGMO_111c00180"/>